<reference evidence="1" key="1">
    <citation type="journal article" date="2022" name="Int. J. Mol. Sci.">
        <title>Draft Genome of Tanacetum Coccineum: Genomic Comparison of Closely Related Tanacetum-Family Plants.</title>
        <authorList>
            <person name="Yamashiro T."/>
            <person name="Shiraishi A."/>
            <person name="Nakayama K."/>
            <person name="Satake H."/>
        </authorList>
    </citation>
    <scope>NUCLEOTIDE SEQUENCE</scope>
</reference>
<protein>
    <submittedName>
        <fullName evidence="1">Uncharacterized protein</fullName>
    </submittedName>
</protein>
<dbReference type="PANTHER" id="PTHR48462">
    <property type="entry name" value="PROTEIN, PUTATIVE-RELATED"/>
    <property type="match status" value="1"/>
</dbReference>
<dbReference type="EMBL" id="BQNB010011070">
    <property type="protein sequence ID" value="GJS85692.1"/>
    <property type="molecule type" value="Genomic_DNA"/>
</dbReference>
<evidence type="ECO:0000313" key="2">
    <source>
        <dbReference type="Proteomes" id="UP001151760"/>
    </source>
</evidence>
<comment type="caution">
    <text evidence="1">The sequence shown here is derived from an EMBL/GenBank/DDBJ whole genome shotgun (WGS) entry which is preliminary data.</text>
</comment>
<evidence type="ECO:0000313" key="1">
    <source>
        <dbReference type="EMBL" id="GJS85692.1"/>
    </source>
</evidence>
<accession>A0ABQ4Z9J5</accession>
<proteinExistence type="predicted"/>
<gene>
    <name evidence="1" type="ORF">Tco_0752233</name>
</gene>
<keyword evidence="2" id="KW-1185">Reference proteome</keyword>
<name>A0ABQ4Z9J5_9ASTR</name>
<reference evidence="1" key="2">
    <citation type="submission" date="2022-01" db="EMBL/GenBank/DDBJ databases">
        <authorList>
            <person name="Yamashiro T."/>
            <person name="Shiraishi A."/>
            <person name="Satake H."/>
            <person name="Nakayama K."/>
        </authorList>
    </citation>
    <scope>NUCLEOTIDE SEQUENCE</scope>
</reference>
<sequence>MIDTPYSIEVNTINHLNEYAVLDRKLDMPYPMEVDTLYRVIYQNSISRLYFTMRTCPPRFFESAQCSFDVALRSSLEHIVTASGPGFGDWQWRLATLPFTFGGIGVYSAGDVLNYAFLASRLQSADLQTKLLRHTGIVSPGPIFDDALSVFNTTIETDFFKKMALWASQREDHTSDWLRTVPISGLGQTMNACSNVFAGDIYGDHVVSCAGIIGIKHRHNAVRNTLVDICYRSGISAGKEVDIGLDGGRDKPLRPADMLLYSCDRGPDVCVDLTGSSSLTQTGIRSSGELAADAVSLLKRIRKFSMTQYIGVRAAVHIFNRISFAIAKGVRA</sequence>
<dbReference type="Proteomes" id="UP001151760">
    <property type="component" value="Unassembled WGS sequence"/>
</dbReference>
<organism evidence="1 2">
    <name type="scientific">Tanacetum coccineum</name>
    <dbReference type="NCBI Taxonomy" id="301880"/>
    <lineage>
        <taxon>Eukaryota</taxon>
        <taxon>Viridiplantae</taxon>
        <taxon>Streptophyta</taxon>
        <taxon>Embryophyta</taxon>
        <taxon>Tracheophyta</taxon>
        <taxon>Spermatophyta</taxon>
        <taxon>Magnoliopsida</taxon>
        <taxon>eudicotyledons</taxon>
        <taxon>Gunneridae</taxon>
        <taxon>Pentapetalae</taxon>
        <taxon>asterids</taxon>
        <taxon>campanulids</taxon>
        <taxon>Asterales</taxon>
        <taxon>Asteraceae</taxon>
        <taxon>Asteroideae</taxon>
        <taxon>Anthemideae</taxon>
        <taxon>Anthemidinae</taxon>
        <taxon>Tanacetum</taxon>
    </lineage>
</organism>
<dbReference type="PANTHER" id="PTHR48462:SF1">
    <property type="entry name" value="PROTEIN, PUTATIVE-RELATED"/>
    <property type="match status" value="1"/>
</dbReference>